<reference evidence="5" key="1">
    <citation type="submission" date="2023-07" db="EMBL/GenBank/DDBJ databases">
        <title>Thauera sp. CAU 1555 isolated from sand of Yaerae Beach.</title>
        <authorList>
            <person name="Kim W."/>
        </authorList>
    </citation>
    <scope>NUCLEOTIDE SEQUENCE [LARGE SCALE GENOMIC DNA]</scope>
    <source>
        <strain evidence="5">CAU 1555</strain>
    </source>
</reference>
<dbReference type="Gene3D" id="2.70.70.10">
    <property type="entry name" value="Glucose Permease (Domain IIA)"/>
    <property type="match status" value="1"/>
</dbReference>
<dbReference type="PANTHER" id="PTHR21666:SF263">
    <property type="entry name" value="MUREIN HYDROLASE ACTIVATOR NLPD"/>
    <property type="match status" value="1"/>
</dbReference>
<dbReference type="InterPro" id="IPR018392">
    <property type="entry name" value="LysM"/>
</dbReference>
<keyword evidence="5" id="KW-1185">Reference proteome</keyword>
<sequence length="300" mass="31289">MSGGISRLALVAMAAMLLGGCASKTAAPVRDATVPPPVAETAATPSQDRMFHVVQPGDTLMGISRQYGQSVADLVSWNGLSNPNQISVGQQLRVAPPEGAVAQTMAIPDTTELRPLTASPATEGPVLIEEPKGGRQPYSDQAWAALQGRPAVPAEVAAPAQTGEQGASPAAASAWVWPIGGGEILLGFEQPKGENGKLLNKGIDIGSAPGTPVLASAPGTVMYAGSGLRGFGKLVIIRHESDYQTVYAHNQALLVKEGETVTQGQKIAELGSTDADRPMLHFEIRRQGRPLDPLKYLPPR</sequence>
<dbReference type="InterPro" id="IPR016047">
    <property type="entry name" value="M23ase_b-sheet_dom"/>
</dbReference>
<evidence type="ECO:0000256" key="2">
    <source>
        <dbReference type="SAM" id="SignalP"/>
    </source>
</evidence>
<name>A0ABR9B5K0_9RHOO</name>
<accession>A0ABR9B5K0</accession>
<evidence type="ECO:0000313" key="5">
    <source>
        <dbReference type="Proteomes" id="UP000603602"/>
    </source>
</evidence>
<feature type="signal peptide" evidence="2">
    <location>
        <begin position="1"/>
        <end position="26"/>
    </location>
</feature>
<dbReference type="Pfam" id="PF01551">
    <property type="entry name" value="Peptidase_M23"/>
    <property type="match status" value="1"/>
</dbReference>
<evidence type="ECO:0000256" key="1">
    <source>
        <dbReference type="ARBA" id="ARBA00038420"/>
    </source>
</evidence>
<dbReference type="PROSITE" id="PS51257">
    <property type="entry name" value="PROKAR_LIPOPROTEIN"/>
    <property type="match status" value="1"/>
</dbReference>
<dbReference type="EMBL" id="JACYTO010000001">
    <property type="protein sequence ID" value="MBD8501654.1"/>
    <property type="molecule type" value="Genomic_DNA"/>
</dbReference>
<dbReference type="SUPFAM" id="SSF51261">
    <property type="entry name" value="Duplicated hybrid motif"/>
    <property type="match status" value="1"/>
</dbReference>
<dbReference type="InterPro" id="IPR011055">
    <property type="entry name" value="Dup_hybrid_motif"/>
</dbReference>
<dbReference type="RefSeq" id="WP_187716492.1">
    <property type="nucleotide sequence ID" value="NZ_JACTAH010000001.1"/>
</dbReference>
<evidence type="ECO:0000259" key="3">
    <source>
        <dbReference type="PROSITE" id="PS51782"/>
    </source>
</evidence>
<dbReference type="Gene3D" id="3.10.350.10">
    <property type="entry name" value="LysM domain"/>
    <property type="match status" value="1"/>
</dbReference>
<comment type="caution">
    <text evidence="4">The sequence shown here is derived from an EMBL/GenBank/DDBJ whole genome shotgun (WGS) entry which is preliminary data.</text>
</comment>
<dbReference type="PANTHER" id="PTHR21666">
    <property type="entry name" value="PEPTIDASE-RELATED"/>
    <property type="match status" value="1"/>
</dbReference>
<comment type="similarity">
    <text evidence="1">Belongs to the E.coli NlpD/Haemophilus LppB family.</text>
</comment>
<dbReference type="CDD" id="cd12797">
    <property type="entry name" value="M23_peptidase"/>
    <property type="match status" value="1"/>
</dbReference>
<dbReference type="CDD" id="cd00118">
    <property type="entry name" value="LysM"/>
    <property type="match status" value="1"/>
</dbReference>
<protein>
    <submittedName>
        <fullName evidence="4">M23 family metallopeptidase</fullName>
    </submittedName>
</protein>
<dbReference type="SMART" id="SM00257">
    <property type="entry name" value="LysM"/>
    <property type="match status" value="1"/>
</dbReference>
<dbReference type="PROSITE" id="PS51782">
    <property type="entry name" value="LYSM"/>
    <property type="match status" value="1"/>
</dbReference>
<keyword evidence="2" id="KW-0732">Signal</keyword>
<organism evidence="4 5">
    <name type="scientific">Thauera sedimentorum</name>
    <dbReference type="NCBI Taxonomy" id="2767595"/>
    <lineage>
        <taxon>Bacteria</taxon>
        <taxon>Pseudomonadati</taxon>
        <taxon>Pseudomonadota</taxon>
        <taxon>Betaproteobacteria</taxon>
        <taxon>Rhodocyclales</taxon>
        <taxon>Zoogloeaceae</taxon>
        <taxon>Thauera</taxon>
    </lineage>
</organism>
<gene>
    <name evidence="4" type="ORF">IFO67_02045</name>
</gene>
<dbReference type="InterPro" id="IPR050570">
    <property type="entry name" value="Cell_wall_metabolism_enzyme"/>
</dbReference>
<dbReference type="Pfam" id="PF01476">
    <property type="entry name" value="LysM"/>
    <property type="match status" value="1"/>
</dbReference>
<evidence type="ECO:0000313" key="4">
    <source>
        <dbReference type="EMBL" id="MBD8501654.1"/>
    </source>
</evidence>
<feature type="chain" id="PRO_5047288799" evidence="2">
    <location>
        <begin position="27"/>
        <end position="300"/>
    </location>
</feature>
<feature type="domain" description="LysM" evidence="3">
    <location>
        <begin position="50"/>
        <end position="94"/>
    </location>
</feature>
<proteinExistence type="inferred from homology"/>
<dbReference type="Proteomes" id="UP000603602">
    <property type="component" value="Unassembled WGS sequence"/>
</dbReference>
<dbReference type="InterPro" id="IPR036779">
    <property type="entry name" value="LysM_dom_sf"/>
</dbReference>